<dbReference type="PANTHER" id="PTHR11374:SF3">
    <property type="entry name" value="UDP-GLUCOSE 6-DEHYDROGENASE"/>
    <property type="match status" value="1"/>
</dbReference>
<dbReference type="InterPro" id="IPR017476">
    <property type="entry name" value="UDP-Glc/GDP-Man"/>
</dbReference>
<dbReference type="RefSeq" id="XP_016597450.1">
    <property type="nucleotide sequence ID" value="XM_016740160.1"/>
</dbReference>
<accession>A0A0A2JSQ7</accession>
<organism evidence="11 12">
    <name type="scientific">Penicillium expansum</name>
    <name type="common">Blue mold rot fungus</name>
    <dbReference type="NCBI Taxonomy" id="27334"/>
    <lineage>
        <taxon>Eukaryota</taxon>
        <taxon>Fungi</taxon>
        <taxon>Dikarya</taxon>
        <taxon>Ascomycota</taxon>
        <taxon>Pezizomycotina</taxon>
        <taxon>Eurotiomycetes</taxon>
        <taxon>Eurotiomycetidae</taxon>
        <taxon>Eurotiales</taxon>
        <taxon>Aspergillaceae</taxon>
        <taxon>Penicillium</taxon>
    </lineage>
</organism>
<dbReference type="PANTHER" id="PTHR11374">
    <property type="entry name" value="UDP-GLUCOSE DEHYDROGENASE/UDP-MANNAC DEHYDROGENASE"/>
    <property type="match status" value="1"/>
</dbReference>
<keyword evidence="4" id="KW-0560">Oxidoreductase</keyword>
<dbReference type="GO" id="GO:0051287">
    <property type="term" value="F:NAD binding"/>
    <property type="evidence" value="ECO:0007669"/>
    <property type="project" value="InterPro"/>
</dbReference>
<dbReference type="GO" id="GO:0006065">
    <property type="term" value="P:UDP-glucuronate biosynthetic process"/>
    <property type="evidence" value="ECO:0007669"/>
    <property type="project" value="UniProtKB-UniPathway"/>
</dbReference>
<keyword evidence="11" id="KW-0812">Transmembrane</keyword>
<protein>
    <recommendedName>
        <fullName evidence="3">UDP-glucose 6-dehydrogenase</fullName>
        <ecNumber evidence="3">1.1.1.22</ecNumber>
    </recommendedName>
</protein>
<dbReference type="HOGENOM" id="CLU_023810_7_0_1"/>
<dbReference type="PIRSF" id="PIRSF000124">
    <property type="entry name" value="UDPglc_GDPman_dh"/>
    <property type="match status" value="1"/>
</dbReference>
<dbReference type="UniPathway" id="UPA00038">
    <property type="reaction ID" value="UER00491"/>
</dbReference>
<dbReference type="InterPro" id="IPR028357">
    <property type="entry name" value="UDPglc_DH_bac"/>
</dbReference>
<feature type="binding site" evidence="8">
    <location>
        <position position="300"/>
    </location>
    <ligand>
        <name>substrate</name>
    </ligand>
</feature>
<feature type="active site" description="Nucleophile" evidence="7">
    <location>
        <position position="356"/>
    </location>
</feature>
<dbReference type="STRING" id="27334.A0A0A2JSQ7"/>
<dbReference type="SMART" id="SM00984">
    <property type="entry name" value="UDPG_MGDP_dh_C"/>
    <property type="match status" value="1"/>
</dbReference>
<feature type="binding site" evidence="9">
    <location>
        <position position="172"/>
    </location>
    <ligand>
        <name>NAD(+)</name>
        <dbReference type="ChEBI" id="CHEBI:57540"/>
    </ligand>
</feature>
<comment type="similarity">
    <text evidence="2">Belongs to the UDP-glucose/GDP-mannose dehydrogenase family.</text>
</comment>
<evidence type="ECO:0000256" key="5">
    <source>
        <dbReference type="ARBA" id="ARBA00023027"/>
    </source>
</evidence>
<dbReference type="InterPro" id="IPR028356">
    <property type="entry name" value="UDPglc_DH_euk"/>
</dbReference>
<dbReference type="SUPFAM" id="SSF52413">
    <property type="entry name" value="UDP-glucose/GDP-mannose dehydrogenase C-terminal domain"/>
    <property type="match status" value="1"/>
</dbReference>
<dbReference type="InterPro" id="IPR014027">
    <property type="entry name" value="UDP-Glc/GDP-Man_DH_C"/>
</dbReference>
<comment type="pathway">
    <text evidence="1">Nucleotide-sugar biosynthesis; UDP-alpha-D-glucuronate biosynthesis; UDP-alpha-D-glucuronate from UDP-alpha-D-glucose: step 1/1.</text>
</comment>
<dbReference type="NCBIfam" id="TIGR03026">
    <property type="entry name" value="NDP-sugDHase"/>
    <property type="match status" value="1"/>
</dbReference>
<evidence type="ECO:0000256" key="2">
    <source>
        <dbReference type="ARBA" id="ARBA00006601"/>
    </source>
</evidence>
<dbReference type="GO" id="GO:0003979">
    <property type="term" value="F:UDP-glucose 6-dehydrogenase activity"/>
    <property type="evidence" value="ECO:0007669"/>
    <property type="project" value="UniProtKB-EC"/>
</dbReference>
<evidence type="ECO:0000313" key="11">
    <source>
        <dbReference type="EMBL" id="KGO55245.1"/>
    </source>
</evidence>
<feature type="binding site" evidence="9">
    <location>
        <position position="426"/>
    </location>
    <ligand>
        <name>NAD(+)</name>
        <dbReference type="ChEBI" id="CHEBI:57540"/>
    </ligand>
</feature>
<dbReference type="GO" id="GO:0006024">
    <property type="term" value="P:glycosaminoglycan biosynthetic process"/>
    <property type="evidence" value="ECO:0007669"/>
    <property type="project" value="TreeGrafter"/>
</dbReference>
<dbReference type="InterPro" id="IPR036291">
    <property type="entry name" value="NAD(P)-bd_dom_sf"/>
</dbReference>
<feature type="domain" description="UDP-glucose/GDP-mannose dehydrogenase C-terminal" evidence="10">
    <location>
        <begin position="412"/>
        <end position="517"/>
    </location>
</feature>
<dbReference type="GO" id="GO:0005634">
    <property type="term" value="C:nucleus"/>
    <property type="evidence" value="ECO:0007669"/>
    <property type="project" value="TreeGrafter"/>
</dbReference>
<feature type="binding site" evidence="8">
    <location>
        <position position="419"/>
    </location>
    <ligand>
        <name>substrate</name>
    </ligand>
</feature>
<evidence type="ECO:0000313" key="12">
    <source>
        <dbReference type="Proteomes" id="UP000030143"/>
    </source>
</evidence>
<evidence type="ECO:0000256" key="7">
    <source>
        <dbReference type="PIRSR" id="PIRSR500134-1"/>
    </source>
</evidence>
<feature type="binding site" evidence="8">
    <location>
        <position position="353"/>
    </location>
    <ligand>
        <name>substrate</name>
    </ligand>
</feature>
<dbReference type="SUPFAM" id="SSF51735">
    <property type="entry name" value="NAD(P)-binding Rossmann-fold domains"/>
    <property type="match status" value="1"/>
</dbReference>
<dbReference type="GeneID" id="27675579"/>
<reference evidence="11 12" key="1">
    <citation type="journal article" date="2015" name="Mol. Plant Microbe Interact.">
        <title>Genome, transcriptome, and functional analyses of Penicillium expansum provide new insights into secondary metabolism and pathogenicity.</title>
        <authorList>
            <person name="Ballester A.R."/>
            <person name="Marcet-Houben M."/>
            <person name="Levin E."/>
            <person name="Sela N."/>
            <person name="Selma-Lazaro C."/>
            <person name="Carmona L."/>
            <person name="Wisniewski M."/>
            <person name="Droby S."/>
            <person name="Gonzalez-Candelas L."/>
            <person name="Gabaldon T."/>
        </authorList>
    </citation>
    <scope>NUCLEOTIDE SEQUENCE [LARGE SCALE GENOMIC DNA]</scope>
    <source>
        <strain evidence="11 12">MD-8</strain>
    </source>
</reference>
<feature type="binding site" evidence="9">
    <location>
        <position position="359"/>
    </location>
    <ligand>
        <name>NAD(+)</name>
        <dbReference type="ChEBI" id="CHEBI:57540"/>
    </ligand>
</feature>
<dbReference type="EMBL" id="JQFZ01000201">
    <property type="protein sequence ID" value="KGO55245.1"/>
    <property type="molecule type" value="Genomic_DNA"/>
</dbReference>
<evidence type="ECO:0000256" key="4">
    <source>
        <dbReference type="ARBA" id="ARBA00023002"/>
    </source>
</evidence>
<dbReference type="VEuPathDB" id="FungiDB:PEXP_017240"/>
<dbReference type="Gene3D" id="1.20.5.100">
    <property type="entry name" value="Cytochrome c1, transmembrane anchor, C-terminal"/>
    <property type="match status" value="1"/>
</dbReference>
<proteinExistence type="inferred from homology"/>
<dbReference type="SUPFAM" id="SSF48179">
    <property type="entry name" value="6-phosphogluconate dehydrogenase C-terminal domain-like"/>
    <property type="match status" value="1"/>
</dbReference>
<feature type="binding site" evidence="9">
    <location>
        <position position="212"/>
    </location>
    <ligand>
        <name>NAD(+)</name>
        <dbReference type="ChEBI" id="CHEBI:57540"/>
    </ligand>
</feature>
<evidence type="ECO:0000256" key="9">
    <source>
        <dbReference type="PIRSR" id="PIRSR500134-3"/>
    </source>
</evidence>
<dbReference type="FunFam" id="1.20.5.100:FF:000001">
    <property type="entry name" value="UDP-glucose 6-dehydrogenase"/>
    <property type="match status" value="1"/>
</dbReference>
<dbReference type="Proteomes" id="UP000030143">
    <property type="component" value="Unassembled WGS sequence"/>
</dbReference>
<keyword evidence="11" id="KW-0472">Membrane</keyword>
<evidence type="ECO:0000256" key="8">
    <source>
        <dbReference type="PIRSR" id="PIRSR500134-2"/>
    </source>
</evidence>
<dbReference type="InterPro" id="IPR008927">
    <property type="entry name" value="6-PGluconate_DH-like_C_sf"/>
</dbReference>
<dbReference type="GO" id="GO:0000271">
    <property type="term" value="P:polysaccharide biosynthetic process"/>
    <property type="evidence" value="ECO:0007669"/>
    <property type="project" value="InterPro"/>
</dbReference>
<dbReference type="AlphaFoldDB" id="A0A0A2JSQ7"/>
<dbReference type="Pfam" id="PF00984">
    <property type="entry name" value="UDPG_MGDP_dh"/>
    <property type="match status" value="1"/>
</dbReference>
<evidence type="ECO:0000256" key="1">
    <source>
        <dbReference type="ARBA" id="ARBA00004701"/>
    </source>
</evidence>
<keyword evidence="5 9" id="KW-0520">NAD</keyword>
<sequence length="606" mass="66299">MTMSLLVGHEFDSDSLDVDSSTTRIDVADKIDPDTPVGVRPIQNICCIVAGYVGGPTAAVIAFKNPQIRVTVADKDERRIGRWNSRHLLIYEPGLAKIVRIARDGNRNYSTMLISTNSEGIPYVFEEHEAHEAHDRQQEGRAASPRILNLFFSTNVPKCIQESDIFIITVNTPTKMRGSGAGSATDMTAFETVAADVVQHARNGSSIVEKSTVPCKTAQMIQEMIDVCRPGGHFEILSNPEFLAAGTAIHDLLYPDRVIIGSATTERGKAAAETLAGVYAGWVDRARIITTNIWSSELAKLVANSMLAQRLSSINSISAICEATGAEINEVSASIGMDFRVGDKLLRPGIGLGGSCFKKDVLSLVYLSESLGLKEVGAYWCQVVTMNEYQRNRFTSRVIKSLNNTLVGKKITLLGYAFKKNTSDTREALALEIIKTLLDENPCEIAIFDPFCNPYVIESDIHQLHGPPALRDDGGTVKFYSDIYDACASSTAILIVTEFDEFRNTESAGVPRAVIDPPHVAYAQEKPRLEPDCVADCPDCQRENGSELAIGKPNNNLPKKQVGWRIIADNMATPKWLFDGRCIIEIKKMSQLAIRVESIGSVGDSH</sequence>
<gene>
    <name evidence="11" type="ORF">PEX2_028850</name>
</gene>
<dbReference type="InterPro" id="IPR036220">
    <property type="entry name" value="UDP-Glc/GDP-Man_DH_C_sf"/>
</dbReference>
<comment type="catalytic activity">
    <reaction evidence="6">
        <text>UDP-alpha-D-glucose + 2 NAD(+) + H2O = UDP-alpha-D-glucuronate + 2 NADH + 3 H(+)</text>
        <dbReference type="Rhea" id="RHEA:23596"/>
        <dbReference type="ChEBI" id="CHEBI:15377"/>
        <dbReference type="ChEBI" id="CHEBI:15378"/>
        <dbReference type="ChEBI" id="CHEBI:57540"/>
        <dbReference type="ChEBI" id="CHEBI:57945"/>
        <dbReference type="ChEBI" id="CHEBI:58052"/>
        <dbReference type="ChEBI" id="CHEBI:58885"/>
        <dbReference type="EC" id="1.1.1.22"/>
    </reaction>
</comment>
<comment type="caution">
    <text evidence="11">The sequence shown here is derived from an EMBL/GenBank/DDBJ whole genome shotgun (WGS) entry which is preliminary data.</text>
</comment>
<evidence type="ECO:0000256" key="6">
    <source>
        <dbReference type="ARBA" id="ARBA00047473"/>
    </source>
</evidence>
<dbReference type="Pfam" id="PF03720">
    <property type="entry name" value="UDPG_MGDP_dh_C"/>
    <property type="match status" value="1"/>
</dbReference>
<dbReference type="PIRSF" id="PIRSF500134">
    <property type="entry name" value="UDPglc_DH_bac"/>
    <property type="match status" value="1"/>
</dbReference>
<keyword evidence="12" id="KW-1185">Reference proteome</keyword>
<dbReference type="Gene3D" id="3.40.50.720">
    <property type="entry name" value="NAD(P)-binding Rossmann-like Domain"/>
    <property type="match status" value="2"/>
</dbReference>
<dbReference type="InterPro" id="IPR001732">
    <property type="entry name" value="UDP-Glc/GDP-Man_DH_N"/>
</dbReference>
<dbReference type="EC" id="1.1.1.22" evidence="3"/>
<name>A0A0A2JSQ7_PENEN</name>
<evidence type="ECO:0000256" key="3">
    <source>
        <dbReference type="ARBA" id="ARBA00012954"/>
    </source>
</evidence>
<evidence type="ECO:0000259" key="10">
    <source>
        <dbReference type="SMART" id="SM00984"/>
    </source>
</evidence>
<dbReference type="Pfam" id="PF03721">
    <property type="entry name" value="UDPG_MGDP_dh_N"/>
    <property type="match status" value="2"/>
</dbReference>
<dbReference type="InterPro" id="IPR014026">
    <property type="entry name" value="UDP-Glc/GDP-Man_DH_dimer"/>
</dbReference>